<dbReference type="Proteomes" id="UP001281614">
    <property type="component" value="Unassembled WGS sequence"/>
</dbReference>
<keyword evidence="3" id="KW-1185">Reference proteome</keyword>
<gene>
    <name evidence="2" type="ORF">CKAH01_09328</name>
</gene>
<name>A0AAE0CZ05_COLKA</name>
<dbReference type="EMBL" id="VYYT01000632">
    <property type="protein sequence ID" value="KAK2730893.1"/>
    <property type="molecule type" value="Genomic_DNA"/>
</dbReference>
<dbReference type="AlphaFoldDB" id="A0AAE0CZ05"/>
<comment type="caution">
    <text evidence="2">The sequence shown here is derived from an EMBL/GenBank/DDBJ whole genome shotgun (WGS) entry which is preliminary data.</text>
</comment>
<evidence type="ECO:0000256" key="1">
    <source>
        <dbReference type="SAM" id="MobiDB-lite"/>
    </source>
</evidence>
<feature type="compositionally biased region" description="Basic residues" evidence="1">
    <location>
        <begin position="953"/>
        <end position="972"/>
    </location>
</feature>
<protein>
    <submittedName>
        <fullName evidence="2">Uncharacterized protein</fullName>
    </submittedName>
</protein>
<sequence>MKTKLPRIYLPEGHRHLEPMYMDRSHTSYAFFTGHPWTKSDGNCPYKHDNPASDLYDLSYPFATDPDQVVDEEDPDQVVDEEDADQVVDEEDADQVVDEEDADQVIDEGTHGLVVDEETAQYLTTMFMAEVETAWGDVTALKDSLNVNILTGLLDHVSAAQLKDIVNRSWLKLFDQWYSASAASATPQTASSPTGLSDQAKAAAWFAYWFGNGCSLPEGRDIDVTEYFRSSVNDIVYLEAISRPGSEKGWHSLSYLHEYADNGPEAGWFFVHRAYMLPFLNKEDLSDPQILRSLILNRITNKPRVFARADWEGCHLGRATKFCTPAYRDNWFMGFPTEAELHEMKHPHKRREYFHDYAVVFKDPTGEDTEGGLFPRLKKAGLLFGWEEGVMVLAIQAVTLRFVKIVAEELSAYVDHLRSQGEDLNGQPVSRHLHICKAHTWETIPAELLRFDAVGKGLVTSGQFFPPSIHASSWDVEFKSHLEKRVAFAKEQLRELCHDPAVFRRSIQHQYDQHYGHITDSSDNKNELYRILPHVTNTDIDAKKALVNDLIRRVIRRAIFEVEMWQCLFNKLERLRELAKDENMNLDDRLGTLDLQGNVMNAWVDLGFHARWIAGLHVRHLFDHGSLLATRSIREYFRRTQTWEDLRPEAPADQWTLPREGRLKLGFSAVAGYKTPSNVDGWESVRLATDAVHRGLSSFNSIGRIGLPKIIQKMHSDRRGHAVLGVPPMVSEDYEAIFGAGLLSQRMEAMKPFGGDLSTDDMKDLRGKSPIWQFLKEYDHFPFENHIDQETLRLVHWFLGVTYYHPSLPESQSRPFGLVQRWLGGFWTEIATWLESGNVWRPQKTSVDILNQAFNKLQMSVGIKDMDADFRTQTDFFEDEEGGEDEPMTDYFEVSHGDDSTVAVPIGNCGEVKIIREDDFPGSKILEITDAINDEKVIARTAFSPPQNGKEKGKGKRPARKKSKRANARGRVTKATAAHSSRPSTFFEAWNEFEKGGIRFQEGTFYVTKICGKISNLRPDNYEEPPTEFVMPTRNGMIYRDELKKVTMELANCQRDEDYEKHFKDLMAADPLRGTNKIKRKDWRTMEIIYGDHSTKRKITYKNAEDLFIRLGFEFGDGSGSRARLKWTENCHIPKEELKSTHTQTHPLHRKADTLNETFIKSLKTLLEDKFGIYKKTIEKYYRQSGPEYVTESESDRDDQDGPGGQGGQQTLPEDLQELEQE</sequence>
<evidence type="ECO:0000313" key="2">
    <source>
        <dbReference type="EMBL" id="KAK2730893.1"/>
    </source>
</evidence>
<accession>A0AAE0CZ05</accession>
<feature type="compositionally biased region" description="Acidic residues" evidence="1">
    <location>
        <begin position="1191"/>
        <end position="1201"/>
    </location>
</feature>
<feature type="region of interest" description="Disordered" evidence="1">
    <location>
        <begin position="940"/>
        <end position="978"/>
    </location>
</feature>
<reference evidence="2" key="1">
    <citation type="submission" date="2023-02" db="EMBL/GenBank/DDBJ databases">
        <title>Colletotrichum kahawae CIFC_Que2 genome sequencing and assembly.</title>
        <authorList>
            <person name="Baroncelli R."/>
        </authorList>
    </citation>
    <scope>NUCLEOTIDE SEQUENCE</scope>
    <source>
        <strain evidence="2">CIFC_Que2</strain>
    </source>
</reference>
<organism evidence="2 3">
    <name type="scientific">Colletotrichum kahawae</name>
    <name type="common">Coffee berry disease fungus</name>
    <dbReference type="NCBI Taxonomy" id="34407"/>
    <lineage>
        <taxon>Eukaryota</taxon>
        <taxon>Fungi</taxon>
        <taxon>Dikarya</taxon>
        <taxon>Ascomycota</taxon>
        <taxon>Pezizomycotina</taxon>
        <taxon>Sordariomycetes</taxon>
        <taxon>Hypocreomycetidae</taxon>
        <taxon>Glomerellales</taxon>
        <taxon>Glomerellaceae</taxon>
        <taxon>Colletotrichum</taxon>
        <taxon>Colletotrichum gloeosporioides species complex</taxon>
    </lineage>
</organism>
<proteinExistence type="predicted"/>
<feature type="region of interest" description="Disordered" evidence="1">
    <location>
        <begin position="1185"/>
        <end position="1222"/>
    </location>
</feature>
<evidence type="ECO:0000313" key="3">
    <source>
        <dbReference type="Proteomes" id="UP001281614"/>
    </source>
</evidence>